<sequence>MLRRALLIAFATLGLLAACGRSDPEKELRAAVDKMQAAIQAKDASGFLEHLADDFTRESGNFDKKEARRILAGVFLTNQNINVVATVREVKIDGQRATAQIGVLATGSSGLLPERGQSWIFTTNWRREGSQWRLFNAEWKEAL</sequence>
<dbReference type="InterPro" id="IPR032710">
    <property type="entry name" value="NTF2-like_dom_sf"/>
</dbReference>
<accession>A0ABV7H4S4</accession>
<organism evidence="2 3">
    <name type="scientific">Piscinibacterium candidicorallinum</name>
    <dbReference type="NCBI Taxonomy" id="1793872"/>
    <lineage>
        <taxon>Bacteria</taxon>
        <taxon>Pseudomonadati</taxon>
        <taxon>Pseudomonadota</taxon>
        <taxon>Betaproteobacteria</taxon>
        <taxon>Burkholderiales</taxon>
        <taxon>Piscinibacterium</taxon>
    </lineage>
</organism>
<name>A0ABV7H4S4_9BURK</name>
<feature type="chain" id="PRO_5045927566" description="Nuclear transport factor 2 family protein" evidence="1">
    <location>
        <begin position="18"/>
        <end position="143"/>
    </location>
</feature>
<evidence type="ECO:0008006" key="4">
    <source>
        <dbReference type="Google" id="ProtNLM"/>
    </source>
</evidence>
<proteinExistence type="predicted"/>
<dbReference type="Proteomes" id="UP001595556">
    <property type="component" value="Unassembled WGS sequence"/>
</dbReference>
<dbReference type="RefSeq" id="WP_377304786.1">
    <property type="nucleotide sequence ID" value="NZ_CP180191.1"/>
</dbReference>
<evidence type="ECO:0000256" key="1">
    <source>
        <dbReference type="SAM" id="SignalP"/>
    </source>
</evidence>
<evidence type="ECO:0000313" key="2">
    <source>
        <dbReference type="EMBL" id="MFC3148652.1"/>
    </source>
</evidence>
<dbReference type="EMBL" id="JBHRTI010000007">
    <property type="protein sequence ID" value="MFC3148652.1"/>
    <property type="molecule type" value="Genomic_DNA"/>
</dbReference>
<dbReference type="PROSITE" id="PS51257">
    <property type="entry name" value="PROKAR_LIPOPROTEIN"/>
    <property type="match status" value="1"/>
</dbReference>
<protein>
    <recommendedName>
        <fullName evidence="4">Nuclear transport factor 2 family protein</fullName>
    </recommendedName>
</protein>
<dbReference type="SUPFAM" id="SSF54427">
    <property type="entry name" value="NTF2-like"/>
    <property type="match status" value="1"/>
</dbReference>
<feature type="signal peptide" evidence="1">
    <location>
        <begin position="1"/>
        <end position="17"/>
    </location>
</feature>
<evidence type="ECO:0000313" key="3">
    <source>
        <dbReference type="Proteomes" id="UP001595556"/>
    </source>
</evidence>
<keyword evidence="3" id="KW-1185">Reference proteome</keyword>
<keyword evidence="1" id="KW-0732">Signal</keyword>
<reference evidence="3" key="1">
    <citation type="journal article" date="2019" name="Int. J. Syst. Evol. Microbiol.">
        <title>The Global Catalogue of Microorganisms (GCM) 10K type strain sequencing project: providing services to taxonomists for standard genome sequencing and annotation.</title>
        <authorList>
            <consortium name="The Broad Institute Genomics Platform"/>
            <consortium name="The Broad Institute Genome Sequencing Center for Infectious Disease"/>
            <person name="Wu L."/>
            <person name="Ma J."/>
        </authorList>
    </citation>
    <scope>NUCLEOTIDE SEQUENCE [LARGE SCALE GENOMIC DNA]</scope>
    <source>
        <strain evidence="3">KCTC 52168</strain>
    </source>
</reference>
<gene>
    <name evidence="2" type="ORF">ACFOEN_13550</name>
</gene>
<dbReference type="Gene3D" id="3.10.450.50">
    <property type="match status" value="1"/>
</dbReference>
<comment type="caution">
    <text evidence="2">The sequence shown here is derived from an EMBL/GenBank/DDBJ whole genome shotgun (WGS) entry which is preliminary data.</text>
</comment>